<accession>A0A7R9AXG1</accession>
<gene>
    <name evidence="2" type="ORF">TSIB3V08_LOCUS6453</name>
</gene>
<proteinExistence type="predicted"/>
<feature type="compositionally biased region" description="Polar residues" evidence="1">
    <location>
        <begin position="1"/>
        <end position="11"/>
    </location>
</feature>
<sequence>MGLSSLSTRLTKSAERKTTPATLGGRTIDLEGSSSSSRPYPGRSPPRIYQLMNQLLSAGCEPEASMLHFLHLGVPPSLTTCSAALAALGSK</sequence>
<evidence type="ECO:0000256" key="1">
    <source>
        <dbReference type="SAM" id="MobiDB-lite"/>
    </source>
</evidence>
<organism evidence="2">
    <name type="scientific">Timema shepardi</name>
    <name type="common">Walking stick</name>
    <dbReference type="NCBI Taxonomy" id="629360"/>
    <lineage>
        <taxon>Eukaryota</taxon>
        <taxon>Metazoa</taxon>
        <taxon>Ecdysozoa</taxon>
        <taxon>Arthropoda</taxon>
        <taxon>Hexapoda</taxon>
        <taxon>Insecta</taxon>
        <taxon>Pterygota</taxon>
        <taxon>Neoptera</taxon>
        <taxon>Polyneoptera</taxon>
        <taxon>Phasmatodea</taxon>
        <taxon>Timematodea</taxon>
        <taxon>Timematoidea</taxon>
        <taxon>Timematidae</taxon>
        <taxon>Timema</taxon>
    </lineage>
</organism>
<feature type="compositionally biased region" description="Low complexity" evidence="1">
    <location>
        <begin position="32"/>
        <end position="45"/>
    </location>
</feature>
<evidence type="ECO:0000313" key="2">
    <source>
        <dbReference type="EMBL" id="CAD7262343.1"/>
    </source>
</evidence>
<name>A0A7R9AXG1_TIMSH</name>
<reference evidence="2" key="1">
    <citation type="submission" date="2020-11" db="EMBL/GenBank/DDBJ databases">
        <authorList>
            <person name="Tran Van P."/>
        </authorList>
    </citation>
    <scope>NUCLEOTIDE SEQUENCE</scope>
</reference>
<feature type="region of interest" description="Disordered" evidence="1">
    <location>
        <begin position="1"/>
        <end position="45"/>
    </location>
</feature>
<dbReference type="EMBL" id="OC002760">
    <property type="protein sequence ID" value="CAD7262343.1"/>
    <property type="molecule type" value="Genomic_DNA"/>
</dbReference>
<dbReference type="AlphaFoldDB" id="A0A7R9AXG1"/>
<protein>
    <submittedName>
        <fullName evidence="2">Uncharacterized protein</fullName>
    </submittedName>
</protein>